<evidence type="ECO:0000256" key="1">
    <source>
        <dbReference type="ARBA" id="ARBA00004496"/>
    </source>
</evidence>
<evidence type="ECO:0000313" key="8">
    <source>
        <dbReference type="Proteomes" id="UP000663720"/>
    </source>
</evidence>
<dbReference type="InterPro" id="IPR036439">
    <property type="entry name" value="Dockerin_dom_sf"/>
</dbReference>
<accession>A0A975B4U4</accession>
<dbReference type="SUPFAM" id="SSF63446">
    <property type="entry name" value="Type I dockerin domain"/>
    <property type="match status" value="1"/>
</dbReference>
<dbReference type="InterPro" id="IPR001096">
    <property type="entry name" value="Peptidase_C13"/>
</dbReference>
<reference evidence="7" key="1">
    <citation type="journal article" date="2021" name="Microb. Physiol.">
        <title>Proteogenomic Insights into the Physiology of Marine, Sulfate-Reducing, Filamentous Desulfonema limicola and Desulfonema magnum.</title>
        <authorList>
            <person name="Schnaars V."/>
            <person name="Wohlbrand L."/>
            <person name="Scheve S."/>
            <person name="Hinrichs C."/>
            <person name="Reinhardt R."/>
            <person name="Rabus R."/>
        </authorList>
    </citation>
    <scope>NUCLEOTIDE SEQUENCE</scope>
    <source>
        <strain evidence="7">5ac10</strain>
    </source>
</reference>
<gene>
    <name evidence="7" type="ORF">dnl_10380</name>
</gene>
<dbReference type="GO" id="GO:0005737">
    <property type="term" value="C:cytoplasm"/>
    <property type="evidence" value="ECO:0007669"/>
    <property type="project" value="UniProtKB-SubCell"/>
</dbReference>
<dbReference type="Proteomes" id="UP000663720">
    <property type="component" value="Chromosome"/>
</dbReference>
<feature type="repeat" description="NHL" evidence="4">
    <location>
        <begin position="854"/>
        <end position="893"/>
    </location>
</feature>
<dbReference type="KEGG" id="dli:dnl_10380"/>
<evidence type="ECO:0000259" key="6">
    <source>
        <dbReference type="Pfam" id="PF15780"/>
    </source>
</evidence>
<keyword evidence="5" id="KW-0472">Membrane</keyword>
<keyword evidence="2" id="KW-0963">Cytoplasm</keyword>
<dbReference type="GO" id="GO:0000272">
    <property type="term" value="P:polysaccharide catabolic process"/>
    <property type="evidence" value="ECO:0007669"/>
    <property type="project" value="InterPro"/>
</dbReference>
<sequence>MIFIIRYSVIITMCYLLFYTPALLALQIDSVYPILGVTGQELEIDVKGSGFGSDMRVFAYMNYDHGFIEISNGVQNIKVQDNFAYAASGDKFLIINVGDLKNPVVVKQITIPAKIIEIEISGSMAYAIYAAESLSGLQIIDINDPYNAKVLNTITWQGKYARCFEVNGENVFVAYSSKYQEDVWGADYEGNYTFGDYGIKIIDVNEPINPIEVKDMLINKGYVNDIKVHNSIIYMASGTYGMDSIMPAPSCLSERGLEIINVSDLGYPSLLKSLSPGYVSALTVNDGNINFLRQPVPLYHPWTVDYCYDYSNLNDMHIYDNNNPLEPVSKSSLKLLPDFTYTFEDRLAPSEIMIFDDIAYIINPFFNIIDITQPEYPISISNGGYSYYNEFKDIYVYQNRIYACNENGIMISSFNRINSLQIKSETEFSLILPAFQETGKISIIVAKDGETFTMQEAIIYDDEKNDLWPSSSSFDFGVTQTGNITDPQSVTITNVSNENITVNSISVTEQLSGYSISNDNCSNATLSPSEECTFDISFLPNKEGKIVSDIRISYQKNGGAELDVILQVSGWSYGRTYKFERMWPTIQQPWYFGELNNISTDADGYIYLDHSVKSWSQKKIQKFTSDGKYVGIWGEMDTLDFDFGTNGSAYALIDSDPTNYYDYIGENEEIGLKLTMEGEQVLQWGALCGMQENPIASYWVYQCIEPSTTNLFLGPVQIEVDKEGNIYVTDQDHYLCMQPVDRNMLLKFNTDGEFLAKWEQSTGSVQEKFNKPTGIAIDQNGFVYLADTGNNRILKLTSDGEYVLQWGGSGSNSGQFNTPTSIEIDKNDFVYVADSMNYRIQKFDSNGTFLSEWGKNGVSQGDFQSITDMTTDDNGNIYVVDNELKRIQKFSSDGLLLMSWQSSGNRDGEFNNPSGITMDGNGYVYIADSGNHRVQKFSFDGRYLGNWGSFGSANGQFDTPKYIDTDEQGFIYVKDNDNIQKLTAEGAFISEVGDRTFSFGNTADSLGFTYSANGSTISVHTSDGHYVGNIGIEGRNPGEFGEINDIIMGTDNKLYVTDKINNRVQVLRPVPHSAGISKAVIVAGGGPYLDNSLWDTTRACANFAYRTLTYQGFTKETIYYLTSDTELDLDENDVLDDVDGDSTNENLEHAIKVWGKDADELVIYITNHGGDSTFRMSETETLSASDLDKWLDDVQDTIPGRIIVIYDACESGSFISQLTPPGGKQRIVISSTSPDEPANFLTQGTISFSNFFWSHIFNGSDIYNAFTMAKGAMESPDEYQHPQLDANGNGNANEQEDMDTVKNTYIGYGTKIYDDIPLINEVSEDQTIFNTNQAMLSASGVTDNDGIARVWAVIRPPECLQWSSDNPIQEYLTIDLKPAEDDQWKASYKGFNIKGTYRITIYAMDRSGMTSHSKLTTVSVENPLRRRAIVVTGGSEFDPGFELFLPVIENTGKLVYEALSFQGYSKDDMYFLSPVTIADGTNGLPTLSNMEYAITQWSVENTQDVVIYLLGDGDTGTFIMNKSEILTVEKLDQWLDTLQNDTSILVTIIYDAPRSGSFLETLKPEGEQKRILLSSTGSDQAAYFLSHGHISFSQFFWRRILNGSKILDAFLNAQKAMTASCYVQTPMIDDNGNGIGNEKSDGIIARNVPIGTGIILASDSPIIGNISEPQNIENRRDASIWADNITTTEGINEVWAVITPPCETLNIFKTSITTLPIIYLDDNNNGKYSGTYYDFFNKGTYSIDVYAKDSNGNISMSKNTIVTQNTNLNPELGNINGDEVVDLTDAIIALKVLAGMDTGNAVRSDYTTAIVDVDGNNRVGMQELIYILQDTAQIR</sequence>
<dbReference type="InterPro" id="IPR013783">
    <property type="entry name" value="Ig-like_fold"/>
</dbReference>
<dbReference type="Gene3D" id="2.60.40.10">
    <property type="entry name" value="Immunoglobulins"/>
    <property type="match status" value="1"/>
</dbReference>
<dbReference type="InterPro" id="IPR031549">
    <property type="entry name" value="ASH"/>
</dbReference>
<name>A0A975B4U4_9BACT</name>
<organism evidence="7 8">
    <name type="scientific">Desulfonema limicola</name>
    <dbReference type="NCBI Taxonomy" id="45656"/>
    <lineage>
        <taxon>Bacteria</taxon>
        <taxon>Pseudomonadati</taxon>
        <taxon>Thermodesulfobacteriota</taxon>
        <taxon>Desulfobacteria</taxon>
        <taxon>Desulfobacterales</taxon>
        <taxon>Desulfococcaceae</taxon>
        <taxon>Desulfonema</taxon>
    </lineage>
</organism>
<dbReference type="PROSITE" id="PS00018">
    <property type="entry name" value="EF_HAND_1"/>
    <property type="match status" value="1"/>
</dbReference>
<evidence type="ECO:0000256" key="3">
    <source>
        <dbReference type="ARBA" id="ARBA00022737"/>
    </source>
</evidence>
<feature type="repeat" description="NHL" evidence="4">
    <location>
        <begin position="760"/>
        <end position="799"/>
    </location>
</feature>
<feature type="repeat" description="NHL" evidence="4">
    <location>
        <begin position="807"/>
        <end position="846"/>
    </location>
</feature>
<dbReference type="GO" id="GO:0008233">
    <property type="term" value="F:peptidase activity"/>
    <property type="evidence" value="ECO:0007669"/>
    <property type="project" value="InterPro"/>
</dbReference>
<dbReference type="PANTHER" id="PTHR24104:SF25">
    <property type="entry name" value="PROTEIN LIN-41"/>
    <property type="match status" value="1"/>
</dbReference>
<dbReference type="SUPFAM" id="SSF101898">
    <property type="entry name" value="NHL repeat"/>
    <property type="match status" value="1"/>
</dbReference>
<proteinExistence type="predicted"/>
<feature type="domain" description="Abnormal spindle-like microcephaly-associated protein ASH" evidence="6">
    <location>
        <begin position="474"/>
        <end position="556"/>
    </location>
</feature>
<dbReference type="Pfam" id="PF15780">
    <property type="entry name" value="ASH"/>
    <property type="match status" value="1"/>
</dbReference>
<dbReference type="EMBL" id="CP061799">
    <property type="protein sequence ID" value="QTA78799.1"/>
    <property type="molecule type" value="Genomic_DNA"/>
</dbReference>
<evidence type="ECO:0000256" key="4">
    <source>
        <dbReference type="PROSITE-ProRule" id="PRU00504"/>
    </source>
</evidence>
<evidence type="ECO:0000313" key="7">
    <source>
        <dbReference type="EMBL" id="QTA78799.1"/>
    </source>
</evidence>
<evidence type="ECO:0000256" key="5">
    <source>
        <dbReference type="SAM" id="Phobius"/>
    </source>
</evidence>
<keyword evidence="5" id="KW-0812">Transmembrane</keyword>
<dbReference type="GO" id="GO:0006508">
    <property type="term" value="P:proteolysis"/>
    <property type="evidence" value="ECO:0007669"/>
    <property type="project" value="InterPro"/>
</dbReference>
<dbReference type="Gene3D" id="3.40.50.1460">
    <property type="match status" value="2"/>
</dbReference>
<evidence type="ECO:0000256" key="2">
    <source>
        <dbReference type="ARBA" id="ARBA00022490"/>
    </source>
</evidence>
<dbReference type="Pfam" id="PF01650">
    <property type="entry name" value="Peptidase_C13"/>
    <property type="match status" value="1"/>
</dbReference>
<protein>
    <submittedName>
        <fullName evidence="7">Peptidase C13 domain-containing protein, NHL repeat-containing</fullName>
    </submittedName>
</protein>
<dbReference type="Pfam" id="PF01436">
    <property type="entry name" value="NHL"/>
    <property type="match status" value="2"/>
</dbReference>
<dbReference type="InterPro" id="IPR018247">
    <property type="entry name" value="EF_Hand_1_Ca_BS"/>
</dbReference>
<dbReference type="RefSeq" id="WP_207690618.1">
    <property type="nucleotide sequence ID" value="NZ_CP061799.1"/>
</dbReference>
<feature type="repeat" description="NHL" evidence="4">
    <location>
        <begin position="901"/>
        <end position="940"/>
    </location>
</feature>
<comment type="subcellular location">
    <subcellularLocation>
        <location evidence="1">Cytoplasm</location>
    </subcellularLocation>
</comment>
<dbReference type="PROSITE" id="PS51125">
    <property type="entry name" value="NHL"/>
    <property type="match status" value="4"/>
</dbReference>
<dbReference type="InterPro" id="IPR050952">
    <property type="entry name" value="TRIM-NHL_E3_ligases"/>
</dbReference>
<feature type="transmembrane region" description="Helical" evidence="5">
    <location>
        <begin position="7"/>
        <end position="26"/>
    </location>
</feature>
<dbReference type="InterPro" id="IPR001258">
    <property type="entry name" value="NHL_repeat"/>
</dbReference>
<dbReference type="Gene3D" id="2.120.10.30">
    <property type="entry name" value="TolB, C-terminal domain"/>
    <property type="match status" value="3"/>
</dbReference>
<keyword evidence="8" id="KW-1185">Reference proteome</keyword>
<dbReference type="GO" id="GO:0008270">
    <property type="term" value="F:zinc ion binding"/>
    <property type="evidence" value="ECO:0007669"/>
    <property type="project" value="UniProtKB-KW"/>
</dbReference>
<keyword evidence="3" id="KW-0677">Repeat</keyword>
<dbReference type="InterPro" id="IPR011042">
    <property type="entry name" value="6-blade_b-propeller_TolB-like"/>
</dbReference>
<keyword evidence="5" id="KW-1133">Transmembrane helix</keyword>
<dbReference type="PANTHER" id="PTHR24104">
    <property type="entry name" value="E3 UBIQUITIN-PROTEIN LIGASE NHLRC1-RELATED"/>
    <property type="match status" value="1"/>
</dbReference>